<dbReference type="Proteomes" id="UP000320533">
    <property type="component" value="Plasmid pBUN3"/>
</dbReference>
<accession>A0A4Y1VLD6</accession>
<protein>
    <recommendedName>
        <fullName evidence="3">Lipoprotein</fullName>
    </recommendedName>
</protein>
<reference evidence="1 2" key="1">
    <citation type="submission" date="2019-06" db="EMBL/GenBank/DDBJ databases">
        <title>Complete genome sequence of Bacteroides uniformis NBRC 113350.</title>
        <authorList>
            <person name="Miura T."/>
            <person name="Furukawa M."/>
            <person name="Shimamura M."/>
            <person name="Ohyama Y."/>
            <person name="Yamazoe A."/>
            <person name="Kawasaki H."/>
        </authorList>
    </citation>
    <scope>NUCLEOTIDE SEQUENCE [LARGE SCALE GENOMIC DNA]</scope>
    <source>
        <strain evidence="1 2">NBRC 113350</strain>
        <plasmid evidence="2">pbun3 dna</plasmid>
    </source>
</reference>
<dbReference type="PROSITE" id="PS51257">
    <property type="entry name" value="PROKAR_LIPOPROTEIN"/>
    <property type="match status" value="1"/>
</dbReference>
<dbReference type="RefSeq" id="WP_141982375.1">
    <property type="nucleotide sequence ID" value="NZ_AP019727.1"/>
</dbReference>
<evidence type="ECO:0000313" key="1">
    <source>
        <dbReference type="EMBL" id="BBK89706.1"/>
    </source>
</evidence>
<dbReference type="KEGG" id="bun:Bun01g_40760"/>
<proteinExistence type="predicted"/>
<organism evidence="1 2">
    <name type="scientific">Bacteroides uniformis</name>
    <dbReference type="NCBI Taxonomy" id="820"/>
    <lineage>
        <taxon>Bacteria</taxon>
        <taxon>Pseudomonadati</taxon>
        <taxon>Bacteroidota</taxon>
        <taxon>Bacteroidia</taxon>
        <taxon>Bacteroidales</taxon>
        <taxon>Bacteroidaceae</taxon>
        <taxon>Bacteroides</taxon>
    </lineage>
</organism>
<dbReference type="AlphaFoldDB" id="A0A4Y1VLD6"/>
<dbReference type="EMBL" id="AP019727">
    <property type="protein sequence ID" value="BBK89706.1"/>
    <property type="molecule type" value="Genomic_DNA"/>
</dbReference>
<sequence>MKIKELFIIFGMLNTLLLFSCISKPNKEDSALTDKDIAQFDSLFYAWEKEISSNPKTKYNSSTQTYTTLPQFKELVSMGKKIIPCIIERFEKDSNSFFAIPLYNELQEIKELKSCTKTSEQEKMREIISKFREQEKAKK</sequence>
<evidence type="ECO:0000313" key="2">
    <source>
        <dbReference type="Proteomes" id="UP000320533"/>
    </source>
</evidence>
<name>A0A4Y1VLD6_BACUN</name>
<geneLocation type="plasmid" evidence="2">
    <name>pbun3 dna</name>
</geneLocation>
<keyword evidence="1" id="KW-0614">Plasmid</keyword>
<gene>
    <name evidence="1" type="ORF">Bun01g_40760</name>
</gene>
<evidence type="ECO:0008006" key="3">
    <source>
        <dbReference type="Google" id="ProtNLM"/>
    </source>
</evidence>